<feature type="compositionally biased region" description="Polar residues" evidence="1">
    <location>
        <begin position="233"/>
        <end position="251"/>
    </location>
</feature>
<evidence type="ECO:0000256" key="1">
    <source>
        <dbReference type="SAM" id="MobiDB-lite"/>
    </source>
</evidence>
<dbReference type="InterPro" id="IPR029058">
    <property type="entry name" value="AB_hydrolase_fold"/>
</dbReference>
<dbReference type="Gene3D" id="3.40.50.1820">
    <property type="entry name" value="alpha/beta hydrolase"/>
    <property type="match status" value="1"/>
</dbReference>
<dbReference type="SUPFAM" id="SSF53474">
    <property type="entry name" value="alpha/beta-Hydrolases"/>
    <property type="match status" value="1"/>
</dbReference>
<evidence type="ECO:0000313" key="2">
    <source>
        <dbReference type="EMBL" id="RSH78354.1"/>
    </source>
</evidence>
<dbReference type="OrthoDB" id="294702at2759"/>
<proteinExistence type="predicted"/>
<dbReference type="GeneID" id="39586620"/>
<dbReference type="STRING" id="105984.A0A427XHY4"/>
<gene>
    <name evidence="2" type="ORF">EHS24_002077</name>
</gene>
<name>A0A427XHY4_9TREE</name>
<organism evidence="2 3">
    <name type="scientific">Apiotrichum porosum</name>
    <dbReference type="NCBI Taxonomy" id="105984"/>
    <lineage>
        <taxon>Eukaryota</taxon>
        <taxon>Fungi</taxon>
        <taxon>Dikarya</taxon>
        <taxon>Basidiomycota</taxon>
        <taxon>Agaricomycotina</taxon>
        <taxon>Tremellomycetes</taxon>
        <taxon>Trichosporonales</taxon>
        <taxon>Trichosporonaceae</taxon>
        <taxon>Apiotrichum</taxon>
    </lineage>
</organism>
<reference evidence="2 3" key="1">
    <citation type="submission" date="2018-11" db="EMBL/GenBank/DDBJ databases">
        <title>Genome sequence of Apiotrichum porosum DSM 27194.</title>
        <authorList>
            <person name="Aliyu H."/>
            <person name="Gorte O."/>
            <person name="Ochsenreither K."/>
        </authorList>
    </citation>
    <scope>NUCLEOTIDE SEQUENCE [LARGE SCALE GENOMIC DNA]</scope>
    <source>
        <strain evidence="2 3">DSM 27194</strain>
    </source>
</reference>
<dbReference type="Proteomes" id="UP000279236">
    <property type="component" value="Unassembled WGS sequence"/>
</dbReference>
<evidence type="ECO:0008006" key="4">
    <source>
        <dbReference type="Google" id="ProtNLM"/>
    </source>
</evidence>
<feature type="region of interest" description="Disordered" evidence="1">
    <location>
        <begin position="233"/>
        <end position="297"/>
    </location>
</feature>
<evidence type="ECO:0000313" key="3">
    <source>
        <dbReference type="Proteomes" id="UP000279236"/>
    </source>
</evidence>
<accession>A0A427XHY4</accession>
<dbReference type="AlphaFoldDB" id="A0A427XHY4"/>
<comment type="caution">
    <text evidence="2">The sequence shown here is derived from an EMBL/GenBank/DDBJ whole genome shotgun (WGS) entry which is preliminary data.</text>
</comment>
<sequence>MSSTPEPQEPTPLTDPHGYFALFKFNLRLPRCPRTGLSVSYADIGDPNGVPVLFVPPSGCTRWFGAPQDPLAAGYGLRLIIVDRPGVGAVPMVPLADRIEVSCKIIVSVLEHLNVKPAHMIATSAGVYCALRLLSTYPSAFLTGLSPPPAVYLISPWSPPLPATDPLAYRQPLDWIPDALISTQDKTLPYVIPALKNAEEAYGTASKAVGEAMGAVKSWWGGLVNVSVGAGITDQQQPTQPTRADDNTQNGADLDGVDHSSNNTTARSEHAGRETIPMPEGDAINAEAGTDTDNKPRTRLWAPSAKYLTMDYLYAEDFRGIGQEHMLCLNQWLSKALATHPREIQFAAHFVEDGDHSDLMLRAQGIGEVYTAIMVQGDSTERTKAAGTEEPSASEALDALAASLSINEDDGQ</sequence>
<dbReference type="EMBL" id="RSCE01000012">
    <property type="protein sequence ID" value="RSH78354.1"/>
    <property type="molecule type" value="Genomic_DNA"/>
</dbReference>
<protein>
    <recommendedName>
        <fullName evidence="4">AB hydrolase-1 domain-containing protein</fullName>
    </recommendedName>
</protein>
<dbReference type="RefSeq" id="XP_028473501.1">
    <property type="nucleotide sequence ID" value="XM_028617823.1"/>
</dbReference>
<keyword evidence="3" id="KW-1185">Reference proteome</keyword>